<dbReference type="EMBL" id="JAAXYH010000001">
    <property type="protein sequence ID" value="NMH63907.1"/>
    <property type="molecule type" value="Genomic_DNA"/>
</dbReference>
<evidence type="ECO:0000256" key="1">
    <source>
        <dbReference type="SAM" id="Phobius"/>
    </source>
</evidence>
<name>A0A972JK28_9GAMM</name>
<organism evidence="2 3">
    <name type="scientific">Shewanella salipaludis</name>
    <dbReference type="NCBI Taxonomy" id="2723052"/>
    <lineage>
        <taxon>Bacteria</taxon>
        <taxon>Pseudomonadati</taxon>
        <taxon>Pseudomonadota</taxon>
        <taxon>Gammaproteobacteria</taxon>
        <taxon>Alteromonadales</taxon>
        <taxon>Shewanellaceae</taxon>
        <taxon>Shewanella</taxon>
    </lineage>
</organism>
<dbReference type="RefSeq" id="WP_169562526.1">
    <property type="nucleotide sequence ID" value="NZ_JAAXYH010000001.1"/>
</dbReference>
<dbReference type="Proteomes" id="UP000737113">
    <property type="component" value="Unassembled WGS sequence"/>
</dbReference>
<comment type="caution">
    <text evidence="2">The sequence shown here is derived from an EMBL/GenBank/DDBJ whole genome shotgun (WGS) entry which is preliminary data.</text>
</comment>
<accession>A0A972JK28</accession>
<dbReference type="AlphaFoldDB" id="A0A972JK28"/>
<proteinExistence type="predicted"/>
<reference evidence="2" key="1">
    <citation type="submission" date="2020-04" db="EMBL/GenBank/DDBJ databases">
        <title>Description of Shewanella salipaludis sp. nov., isolated from a salt marsh.</title>
        <authorList>
            <person name="Park S."/>
            <person name="Yoon J.-H."/>
        </authorList>
    </citation>
    <scope>NUCLEOTIDE SEQUENCE</scope>
    <source>
        <strain evidence="2">SHSM-M6</strain>
    </source>
</reference>
<feature type="transmembrane region" description="Helical" evidence="1">
    <location>
        <begin position="99"/>
        <end position="123"/>
    </location>
</feature>
<evidence type="ECO:0000313" key="3">
    <source>
        <dbReference type="Proteomes" id="UP000737113"/>
    </source>
</evidence>
<gene>
    <name evidence="2" type="ORF">HC757_01765</name>
</gene>
<protein>
    <submittedName>
        <fullName evidence="2">Uncharacterized protein</fullName>
    </submittedName>
</protein>
<keyword evidence="1" id="KW-0812">Transmembrane</keyword>
<keyword evidence="1" id="KW-1133">Transmembrane helix</keyword>
<evidence type="ECO:0000313" key="2">
    <source>
        <dbReference type="EMBL" id="NMH63907.1"/>
    </source>
</evidence>
<sequence>MTDRAVYVGILIVAAVLVSMLYIAFGQLTVKRLRKNPKTKDALGLEYVSGWDIINVAQALALPRNWSKKLEERSRYFMHAKASLLLENTNKFDRLLGSVFYWLLIITGLSSALLVLLNSIGIFRQ</sequence>
<feature type="transmembrane region" description="Helical" evidence="1">
    <location>
        <begin position="6"/>
        <end position="25"/>
    </location>
</feature>
<keyword evidence="1" id="KW-0472">Membrane</keyword>
<keyword evidence="3" id="KW-1185">Reference proteome</keyword>